<dbReference type="RefSeq" id="WP_264794018.1">
    <property type="nucleotide sequence ID" value="NZ_BRVS01000001.1"/>
</dbReference>
<keyword evidence="2" id="KW-1185">Reference proteome</keyword>
<evidence type="ECO:0000313" key="1">
    <source>
        <dbReference type="EMBL" id="GLB65851.1"/>
    </source>
</evidence>
<evidence type="ECO:0000313" key="2">
    <source>
        <dbReference type="Proteomes" id="UP001209654"/>
    </source>
</evidence>
<accession>A0ABQ5MPH5</accession>
<organism evidence="1 2">
    <name type="scientific">Arthrobacter mangrovi</name>
    <dbReference type="NCBI Taxonomy" id="2966350"/>
    <lineage>
        <taxon>Bacteria</taxon>
        <taxon>Bacillati</taxon>
        <taxon>Actinomycetota</taxon>
        <taxon>Actinomycetes</taxon>
        <taxon>Micrococcales</taxon>
        <taxon>Micrococcaceae</taxon>
        <taxon>Arthrobacter</taxon>
    </lineage>
</organism>
<comment type="caution">
    <text evidence="1">The sequence shown here is derived from an EMBL/GenBank/DDBJ whole genome shotgun (WGS) entry which is preliminary data.</text>
</comment>
<sequence length="317" mass="33673">MGDGRVPEGCAGLVGGPEPDGQAAAAILARLDALAPYSARDAAGEEIEPGSPLAAMDRHFAASRSVSGLLKQSLAAAMDNLQALRRLLFVEEPSGGVFYRLNSHAPYSLVRTVIECGTTVLWALQPEEGRERIRRSLVLVARDVFNAASFWDAYLEELHPELHPDARDSFEGLRHEVNEAARAAGLSPIFTRKAGGHWGYATKNRTQTAILKDLRADGGVPAELIYIWQFCSGYSHGLEWAAGNPGSYPGPFSGHGGGVGRAGAGDGSPGGGFAGSGAAREAAGGMAQLRRASDAACDLIPRAWELYDLRRRVWPLL</sequence>
<proteinExistence type="predicted"/>
<dbReference type="Proteomes" id="UP001209654">
    <property type="component" value="Unassembled WGS sequence"/>
</dbReference>
<reference evidence="1 2" key="1">
    <citation type="journal article" date="2023" name="Int. J. Syst. Evol. Microbiol.">
        <title>Arthrobacter mangrovi sp. nov., an actinobacterium isolated from the rhizosphere of a mangrove.</title>
        <authorList>
            <person name="Hamada M."/>
            <person name="Saitou S."/>
            <person name="Enomoto N."/>
            <person name="Nanri K."/>
            <person name="Hidaka K."/>
            <person name="Miura T."/>
            <person name="Tamura T."/>
        </authorList>
    </citation>
    <scope>NUCLEOTIDE SEQUENCE [LARGE SCALE GENOMIC DNA]</scope>
    <source>
        <strain evidence="1 2">NBRC 112813</strain>
    </source>
</reference>
<protein>
    <submittedName>
        <fullName evidence="1">Uncharacterized protein</fullName>
    </submittedName>
</protein>
<gene>
    <name evidence="1" type="ORF">AHIS1636_02900</name>
</gene>
<dbReference type="EMBL" id="BRVS01000001">
    <property type="protein sequence ID" value="GLB65851.1"/>
    <property type="molecule type" value="Genomic_DNA"/>
</dbReference>
<name>A0ABQ5MPH5_9MICC</name>